<comment type="caution">
    <text evidence="2">The sequence shown here is derived from an EMBL/GenBank/DDBJ whole genome shotgun (WGS) entry which is preliminary data.</text>
</comment>
<organism evidence="2 3">
    <name type="scientific">Rhynchospora pubera</name>
    <dbReference type="NCBI Taxonomy" id="906938"/>
    <lineage>
        <taxon>Eukaryota</taxon>
        <taxon>Viridiplantae</taxon>
        <taxon>Streptophyta</taxon>
        <taxon>Embryophyta</taxon>
        <taxon>Tracheophyta</taxon>
        <taxon>Spermatophyta</taxon>
        <taxon>Magnoliopsida</taxon>
        <taxon>Liliopsida</taxon>
        <taxon>Poales</taxon>
        <taxon>Cyperaceae</taxon>
        <taxon>Cyperoideae</taxon>
        <taxon>Rhynchosporeae</taxon>
        <taxon>Rhynchospora</taxon>
    </lineage>
</organism>
<evidence type="ECO:0000313" key="2">
    <source>
        <dbReference type="EMBL" id="KAJ4753471.1"/>
    </source>
</evidence>
<accession>A0AAV8CDN4</accession>
<keyword evidence="1" id="KW-0732">Signal</keyword>
<proteinExistence type="predicted"/>
<gene>
    <name evidence="2" type="ORF">LUZ62_087876</name>
</gene>
<evidence type="ECO:0000313" key="3">
    <source>
        <dbReference type="Proteomes" id="UP001140206"/>
    </source>
</evidence>
<name>A0AAV8CDN4_9POAL</name>
<evidence type="ECO:0000256" key="1">
    <source>
        <dbReference type="SAM" id="SignalP"/>
    </source>
</evidence>
<protein>
    <submittedName>
        <fullName evidence="2">Uncharacterized protein</fullName>
    </submittedName>
</protein>
<dbReference type="AlphaFoldDB" id="A0AAV8CDN4"/>
<dbReference type="EMBL" id="JAMFTS010000005">
    <property type="protein sequence ID" value="KAJ4753471.1"/>
    <property type="molecule type" value="Genomic_DNA"/>
</dbReference>
<feature type="signal peptide" evidence="1">
    <location>
        <begin position="1"/>
        <end position="27"/>
    </location>
</feature>
<reference evidence="2" key="1">
    <citation type="submission" date="2022-08" db="EMBL/GenBank/DDBJ databases">
        <authorList>
            <person name="Marques A."/>
        </authorList>
    </citation>
    <scope>NUCLEOTIDE SEQUENCE</scope>
    <source>
        <strain evidence="2">RhyPub2mFocal</strain>
        <tissue evidence="2">Leaves</tissue>
    </source>
</reference>
<keyword evidence="3" id="KW-1185">Reference proteome</keyword>
<dbReference type="Proteomes" id="UP001140206">
    <property type="component" value="Chromosome 5"/>
</dbReference>
<sequence length="75" mass="8109">MAFPKLTLAFTLISVLLVFGMMQSVEACNLMCVQGAYIECRNYPNQQLYGCACTCAPKNGKDCVVYLPGGSTTIC</sequence>
<feature type="chain" id="PRO_5043798680" evidence="1">
    <location>
        <begin position="28"/>
        <end position="75"/>
    </location>
</feature>